<dbReference type="NCBIfam" id="TIGR03625">
    <property type="entry name" value="L3_bact"/>
    <property type="match status" value="1"/>
</dbReference>
<reference evidence="8 9" key="1">
    <citation type="submission" date="2017-09" db="EMBL/GenBank/DDBJ databases">
        <title>Depth-based differentiation of microbial function through sediment-hosted aquifers and enrichment of novel symbionts in the deep terrestrial subsurface.</title>
        <authorList>
            <person name="Probst A.J."/>
            <person name="Ladd B."/>
            <person name="Jarett J.K."/>
            <person name="Geller-Mcgrath D.E."/>
            <person name="Sieber C.M."/>
            <person name="Emerson J.B."/>
            <person name="Anantharaman K."/>
            <person name="Thomas B.C."/>
            <person name="Malmstrom R."/>
            <person name="Stieglmeier M."/>
            <person name="Klingl A."/>
            <person name="Woyke T."/>
            <person name="Ryan C.M."/>
            <person name="Banfield J.F."/>
        </authorList>
    </citation>
    <scope>NUCLEOTIDE SEQUENCE [LARGE SCALE GENOMIC DNA]</scope>
    <source>
        <strain evidence="8">CG22_combo_CG10-13_8_21_14_all_43_18</strain>
    </source>
</reference>
<organism evidence="8 9">
    <name type="scientific">Candidatus Campbellbacteria bacterium CG22_combo_CG10-13_8_21_14_all_43_18</name>
    <dbReference type="NCBI Taxonomy" id="1974530"/>
    <lineage>
        <taxon>Bacteria</taxon>
        <taxon>Candidatus Campbelliibacteriota</taxon>
    </lineage>
</organism>
<keyword evidence="3" id="KW-0694">RNA-binding</keyword>
<feature type="compositionally biased region" description="Basic residues" evidence="7">
    <location>
        <begin position="110"/>
        <end position="120"/>
    </location>
</feature>
<evidence type="ECO:0000256" key="6">
    <source>
        <dbReference type="NCBIfam" id="TIGR03625"/>
    </source>
</evidence>
<evidence type="ECO:0000256" key="4">
    <source>
        <dbReference type="ARBA" id="ARBA00022980"/>
    </source>
</evidence>
<comment type="similarity">
    <text evidence="1">Belongs to the universal ribosomal protein uL3 family.</text>
</comment>
<proteinExistence type="inferred from homology"/>
<dbReference type="Gene3D" id="2.40.30.10">
    <property type="entry name" value="Translation factors"/>
    <property type="match status" value="1"/>
</dbReference>
<evidence type="ECO:0000256" key="7">
    <source>
        <dbReference type="SAM" id="MobiDB-lite"/>
    </source>
</evidence>
<dbReference type="Gene3D" id="3.30.160.810">
    <property type="match status" value="1"/>
</dbReference>
<name>A0A2H0DWJ0_9BACT</name>
<dbReference type="FunFam" id="2.40.30.10:FF:000004">
    <property type="entry name" value="50S ribosomal protein L3"/>
    <property type="match status" value="1"/>
</dbReference>
<protein>
    <recommendedName>
        <fullName evidence="6">50S ribosomal protein L3</fullName>
    </recommendedName>
</protein>
<dbReference type="GO" id="GO:0006412">
    <property type="term" value="P:translation"/>
    <property type="evidence" value="ECO:0007669"/>
    <property type="project" value="UniProtKB-UniRule"/>
</dbReference>
<evidence type="ECO:0000256" key="3">
    <source>
        <dbReference type="ARBA" id="ARBA00022884"/>
    </source>
</evidence>
<keyword evidence="2" id="KW-0699">rRNA-binding</keyword>
<dbReference type="PANTHER" id="PTHR11229:SF16">
    <property type="entry name" value="LARGE RIBOSOMAL SUBUNIT PROTEIN UL3C"/>
    <property type="match status" value="1"/>
</dbReference>
<dbReference type="GO" id="GO:0003735">
    <property type="term" value="F:structural constituent of ribosome"/>
    <property type="evidence" value="ECO:0007669"/>
    <property type="project" value="UniProtKB-UniRule"/>
</dbReference>
<dbReference type="InterPro" id="IPR000597">
    <property type="entry name" value="Ribosomal_uL3"/>
</dbReference>
<feature type="region of interest" description="Disordered" evidence="7">
    <location>
        <begin position="110"/>
        <end position="133"/>
    </location>
</feature>
<keyword evidence="4 8" id="KW-0689">Ribosomal protein</keyword>
<gene>
    <name evidence="8" type="ORF">COW82_01495</name>
</gene>
<evidence type="ECO:0000256" key="5">
    <source>
        <dbReference type="ARBA" id="ARBA00023274"/>
    </source>
</evidence>
<dbReference type="PANTHER" id="PTHR11229">
    <property type="entry name" value="50S RIBOSOMAL PROTEIN L3"/>
    <property type="match status" value="1"/>
</dbReference>
<dbReference type="Pfam" id="PF00297">
    <property type="entry name" value="Ribosomal_L3"/>
    <property type="match status" value="1"/>
</dbReference>
<keyword evidence="5" id="KW-0687">Ribonucleoprotein</keyword>
<sequence length="192" mass="20632">MTQVFNEEGRVFPATVLKAGPLFITGIKTEDKDGYTAIQVGAGKKKEKNINKAQKKIGNYQKIKEFRTNDVGELKVGDKIELDAFQVGDVVTISGISKGKGFQGGVKRHGFSGGRRSHGNKHAERQPGSIGAGGIQRVLKGTRMAGRMGGERVTVKNLKILNIDKENGLLYISGAVPGRRGTLVEVRGASKN</sequence>
<dbReference type="InterPro" id="IPR009000">
    <property type="entry name" value="Transl_B-barrel_sf"/>
</dbReference>
<dbReference type="GO" id="GO:0019843">
    <property type="term" value="F:rRNA binding"/>
    <property type="evidence" value="ECO:0007669"/>
    <property type="project" value="UniProtKB-KW"/>
</dbReference>
<evidence type="ECO:0000256" key="1">
    <source>
        <dbReference type="ARBA" id="ARBA00006540"/>
    </source>
</evidence>
<evidence type="ECO:0000313" key="9">
    <source>
        <dbReference type="Proteomes" id="UP000231276"/>
    </source>
</evidence>
<dbReference type="GO" id="GO:0022625">
    <property type="term" value="C:cytosolic large ribosomal subunit"/>
    <property type="evidence" value="ECO:0007669"/>
    <property type="project" value="TreeGrafter"/>
</dbReference>
<evidence type="ECO:0000256" key="2">
    <source>
        <dbReference type="ARBA" id="ARBA00022730"/>
    </source>
</evidence>
<evidence type="ECO:0000313" key="8">
    <source>
        <dbReference type="EMBL" id="PIP86545.1"/>
    </source>
</evidence>
<dbReference type="EMBL" id="PCTS01000021">
    <property type="protein sequence ID" value="PIP86545.1"/>
    <property type="molecule type" value="Genomic_DNA"/>
</dbReference>
<dbReference type="AlphaFoldDB" id="A0A2H0DWJ0"/>
<dbReference type="Proteomes" id="UP000231276">
    <property type="component" value="Unassembled WGS sequence"/>
</dbReference>
<dbReference type="InterPro" id="IPR019927">
    <property type="entry name" value="Ribosomal_uL3_bac/org-type"/>
</dbReference>
<accession>A0A2H0DWJ0</accession>
<dbReference type="SUPFAM" id="SSF50447">
    <property type="entry name" value="Translation proteins"/>
    <property type="match status" value="1"/>
</dbReference>
<comment type="caution">
    <text evidence="8">The sequence shown here is derived from an EMBL/GenBank/DDBJ whole genome shotgun (WGS) entry which is preliminary data.</text>
</comment>